<sequence>MDKQLQLARAKRHALWWLCGAALLFICLSVVQTYQPGLQGSFWVGLIKMAAEAALIGGLADWFAVTALFKPIPARYPIPHTNIVASNKQAIADNLANFVREKFFNPAAIEALISSSQPAVGAGRWLQQPANAQRLARYLCDTFTGFIHIIDDAPVQKFILQAIKRGINKVELGPLAAGTLTVLTRKGRHQKVLDGVLHKLATMAQTDATQALIAEKLNQWLKTEHRRLEKLLPSQWLSEQGAQVAVSAMAGILADIDNDPDHPLRRAFDEQLQHFIAQLESDPAYLHKLEELRTGLLENETLHTYVGKIWQDVHGWLVADLAKPDGRSQQAVAGALQEIGTAILNDDALAAALDKHIAEAGRYMAPELADFLTGHIRTTINSWDEDDMAAQIELNIGKDLQKVRINGTLVGGLIGALLFIIERGIGWLGKGVVG</sequence>
<dbReference type="Pfam" id="PF04286">
    <property type="entry name" value="DUF445"/>
    <property type="match status" value="1"/>
</dbReference>
<feature type="transmembrane region" description="Helical" evidence="1">
    <location>
        <begin position="49"/>
        <end position="69"/>
    </location>
</feature>
<dbReference type="InterPro" id="IPR007383">
    <property type="entry name" value="DUF445"/>
</dbReference>
<feature type="transmembrane region" description="Helical" evidence="1">
    <location>
        <begin position="403"/>
        <end position="421"/>
    </location>
</feature>
<name>A0ABT2VPQ7_9ALTE</name>
<keyword evidence="1" id="KW-0812">Transmembrane</keyword>
<protein>
    <submittedName>
        <fullName evidence="2">DUF445 family protein</fullName>
    </submittedName>
</protein>
<dbReference type="PANTHER" id="PTHR38442:SF1">
    <property type="entry name" value="INNER MEMBRANE PROTEIN"/>
    <property type="match status" value="1"/>
</dbReference>
<dbReference type="Proteomes" id="UP001209257">
    <property type="component" value="Unassembled WGS sequence"/>
</dbReference>
<gene>
    <name evidence="2" type="ORF">OCL06_11970</name>
</gene>
<keyword evidence="3" id="KW-1185">Reference proteome</keyword>
<proteinExistence type="predicted"/>
<dbReference type="RefSeq" id="WP_262994803.1">
    <property type="nucleotide sequence ID" value="NZ_JAOTJC010000008.1"/>
</dbReference>
<evidence type="ECO:0000313" key="3">
    <source>
        <dbReference type="Proteomes" id="UP001209257"/>
    </source>
</evidence>
<comment type="caution">
    <text evidence="2">The sequence shown here is derived from an EMBL/GenBank/DDBJ whole genome shotgun (WGS) entry which is preliminary data.</text>
</comment>
<dbReference type="PANTHER" id="PTHR38442">
    <property type="entry name" value="INNER MEMBRANE PROTEIN-RELATED"/>
    <property type="match status" value="1"/>
</dbReference>
<accession>A0ABT2VPQ7</accession>
<reference evidence="3" key="1">
    <citation type="submission" date="2023-07" db="EMBL/GenBank/DDBJ databases">
        <title>Study on multiphase classification of strain Alteromonas salexigens isolated from the Yellow Sea.</title>
        <authorList>
            <person name="Sun L."/>
        </authorList>
    </citation>
    <scope>NUCLEOTIDE SEQUENCE [LARGE SCALE GENOMIC DNA]</scope>
    <source>
        <strain evidence="3">ASW11-19</strain>
    </source>
</reference>
<keyword evidence="1" id="KW-0472">Membrane</keyword>
<keyword evidence="1" id="KW-1133">Transmembrane helix</keyword>
<evidence type="ECO:0000256" key="1">
    <source>
        <dbReference type="SAM" id="Phobius"/>
    </source>
</evidence>
<dbReference type="EMBL" id="JAOTJC010000008">
    <property type="protein sequence ID" value="MCU7555306.1"/>
    <property type="molecule type" value="Genomic_DNA"/>
</dbReference>
<organism evidence="2 3">
    <name type="scientific">Alteromonas salexigens</name>
    <dbReference type="NCBI Taxonomy" id="2982530"/>
    <lineage>
        <taxon>Bacteria</taxon>
        <taxon>Pseudomonadati</taxon>
        <taxon>Pseudomonadota</taxon>
        <taxon>Gammaproteobacteria</taxon>
        <taxon>Alteromonadales</taxon>
        <taxon>Alteromonadaceae</taxon>
        <taxon>Alteromonas/Salinimonas group</taxon>
        <taxon>Alteromonas</taxon>
    </lineage>
</organism>
<evidence type="ECO:0000313" key="2">
    <source>
        <dbReference type="EMBL" id="MCU7555306.1"/>
    </source>
</evidence>